<dbReference type="InterPro" id="IPR012292">
    <property type="entry name" value="Globin/Proto"/>
</dbReference>
<dbReference type="InterPro" id="IPR004090">
    <property type="entry name" value="Chemotax_Me-accpt_rcpt"/>
</dbReference>
<dbReference type="Pfam" id="PF00015">
    <property type="entry name" value="MCPsignal"/>
    <property type="match status" value="1"/>
</dbReference>
<dbReference type="PRINTS" id="PR00260">
    <property type="entry name" value="CHEMTRNSDUCR"/>
</dbReference>
<dbReference type="GO" id="GO:0004888">
    <property type="term" value="F:transmembrane signaling receptor activity"/>
    <property type="evidence" value="ECO:0007669"/>
    <property type="project" value="InterPro"/>
</dbReference>
<dbReference type="Pfam" id="PF07238">
    <property type="entry name" value="PilZ"/>
    <property type="match status" value="1"/>
</dbReference>
<dbReference type="InterPro" id="IPR039379">
    <property type="entry name" value="Protoglobin_sensor_dom"/>
</dbReference>
<dbReference type="InterPro" id="IPR000727">
    <property type="entry name" value="T_SNARE_dom"/>
</dbReference>
<dbReference type="InterPro" id="IPR004089">
    <property type="entry name" value="MCPsignal_dom"/>
</dbReference>
<proteinExistence type="inferred from homology"/>
<dbReference type="GO" id="GO:0007165">
    <property type="term" value="P:signal transduction"/>
    <property type="evidence" value="ECO:0007669"/>
    <property type="project" value="UniProtKB-KW"/>
</dbReference>
<dbReference type="SUPFAM" id="SSF58104">
    <property type="entry name" value="Methyl-accepting chemotaxis protein (MCP) signaling domain"/>
    <property type="match status" value="1"/>
</dbReference>
<name>A0A512DVW9_9PROT</name>
<comment type="caution">
    <text evidence="8">The sequence shown here is derived from an EMBL/GenBank/DDBJ whole genome shotgun (WGS) entry which is preliminary data.</text>
</comment>
<gene>
    <name evidence="8" type="ORF">SAE02_47600</name>
</gene>
<dbReference type="EMBL" id="BJYZ01000022">
    <property type="protein sequence ID" value="GEO40612.1"/>
    <property type="molecule type" value="Genomic_DNA"/>
</dbReference>
<keyword evidence="3 5" id="KW-0807">Transducer</keyword>
<sequence length="542" mass="57755">MFQLSDAEVDLVRQQKSFAETRLPALLEKWHSRFSAWPEIQAALANPAVHAVRVEHWVRAVSGRIDGDFMDSAKRLARTFYDNGVPGYAVAICHSTVINGIIEEMGVDTGGKGLGSLFGAADTARKLALRTALNKLAWLDLELLLETYAEAEQENRTKALRAMAETVEQEARAAVEKVAVHTNGMARDAVGMATSAERVGENSRSVAAAATQALLNAQTVASATEELAASIREITAQVAHSGAVTRRAVESGERTQATIGSLSQAVGKIDEVVKLINAIAGQTNLLALNATIEAARAGDAGKGFAVVAQEVKNLANQTARSTEEITRQIGEIQSVTASAVTAVEEIGLTIGEIDRVSGAIAAAMEEQAAATQEISRNVSETTEAAQEVSNRISEVSSEVLQTGIQAGQVKTNSGEVAVSIEELRRVLVRVVRTSTVEANRRRMVRYRVDERCSVEFGTERRTAKLEDLSEGGAMIAGIGGVRTGMPGVLILEKQGVRIGFTVLDADREALHVTFDPREAADARFRMAFAAITAGLQPLDSAA</sequence>
<evidence type="ECO:0000256" key="3">
    <source>
        <dbReference type="ARBA" id="ARBA00023224"/>
    </source>
</evidence>
<dbReference type="SMART" id="SM00283">
    <property type="entry name" value="MA"/>
    <property type="match status" value="1"/>
</dbReference>
<dbReference type="GO" id="GO:0005886">
    <property type="term" value="C:plasma membrane"/>
    <property type="evidence" value="ECO:0007669"/>
    <property type="project" value="UniProtKB-SubCell"/>
</dbReference>
<dbReference type="PROSITE" id="PS50111">
    <property type="entry name" value="CHEMOTAXIS_TRANSDUC_2"/>
    <property type="match status" value="1"/>
</dbReference>
<feature type="domain" description="T-SNARE coiled-coil homology" evidence="7">
    <location>
        <begin position="333"/>
        <end position="395"/>
    </location>
</feature>
<evidence type="ECO:0000259" key="7">
    <source>
        <dbReference type="PROSITE" id="PS50192"/>
    </source>
</evidence>
<keyword evidence="2" id="KW-0997">Cell inner membrane</keyword>
<dbReference type="InterPro" id="IPR044398">
    <property type="entry name" value="Globin-sensor_dom"/>
</dbReference>
<dbReference type="PANTHER" id="PTHR32089">
    <property type="entry name" value="METHYL-ACCEPTING CHEMOTAXIS PROTEIN MCPB"/>
    <property type="match status" value="1"/>
</dbReference>
<dbReference type="Proteomes" id="UP000321523">
    <property type="component" value="Unassembled WGS sequence"/>
</dbReference>
<dbReference type="PANTHER" id="PTHR32089:SF112">
    <property type="entry name" value="LYSOZYME-LIKE PROTEIN-RELATED"/>
    <property type="match status" value="1"/>
</dbReference>
<comment type="subcellular location">
    <subcellularLocation>
        <location evidence="1">Cell inner membrane</location>
        <topology evidence="1">Multi-pass membrane protein</topology>
    </subcellularLocation>
</comment>
<protein>
    <recommendedName>
        <fullName evidence="10">Chemotaxis protein</fullName>
    </recommendedName>
</protein>
<dbReference type="Pfam" id="PF11563">
    <property type="entry name" value="Protoglobin"/>
    <property type="match status" value="1"/>
</dbReference>
<dbReference type="AlphaFoldDB" id="A0A512DVW9"/>
<dbReference type="PROSITE" id="PS50192">
    <property type="entry name" value="T_SNARE"/>
    <property type="match status" value="1"/>
</dbReference>
<dbReference type="CDD" id="cd01068">
    <property type="entry name" value="globin_sensor"/>
    <property type="match status" value="1"/>
</dbReference>
<keyword evidence="2" id="KW-0472">Membrane</keyword>
<accession>A0A512DVW9</accession>
<reference evidence="8 9" key="1">
    <citation type="submission" date="2019-07" db="EMBL/GenBank/DDBJ databases">
        <title>Whole genome shotgun sequence of Skermanella aerolata NBRC 106429.</title>
        <authorList>
            <person name="Hosoyama A."/>
            <person name="Uohara A."/>
            <person name="Ohji S."/>
            <person name="Ichikawa N."/>
        </authorList>
    </citation>
    <scope>NUCLEOTIDE SEQUENCE [LARGE SCALE GENOMIC DNA]</scope>
    <source>
        <strain evidence="8 9">NBRC 106429</strain>
    </source>
</reference>
<evidence type="ECO:0000256" key="1">
    <source>
        <dbReference type="ARBA" id="ARBA00004429"/>
    </source>
</evidence>
<dbReference type="GO" id="GO:0020037">
    <property type="term" value="F:heme binding"/>
    <property type="evidence" value="ECO:0007669"/>
    <property type="project" value="InterPro"/>
</dbReference>
<dbReference type="InterPro" id="IPR009875">
    <property type="entry name" value="PilZ_domain"/>
</dbReference>
<dbReference type="Gene3D" id="1.10.287.950">
    <property type="entry name" value="Methyl-accepting chemotaxis protein"/>
    <property type="match status" value="1"/>
</dbReference>
<keyword evidence="9" id="KW-1185">Reference proteome</keyword>
<feature type="domain" description="Methyl-accepting transducer" evidence="6">
    <location>
        <begin position="167"/>
        <end position="403"/>
    </location>
</feature>
<evidence type="ECO:0000313" key="8">
    <source>
        <dbReference type="EMBL" id="GEO40612.1"/>
    </source>
</evidence>
<keyword evidence="2" id="KW-1003">Cell membrane</keyword>
<organism evidence="8 9">
    <name type="scientific">Skermanella aerolata</name>
    <dbReference type="NCBI Taxonomy" id="393310"/>
    <lineage>
        <taxon>Bacteria</taxon>
        <taxon>Pseudomonadati</taxon>
        <taxon>Pseudomonadota</taxon>
        <taxon>Alphaproteobacteria</taxon>
        <taxon>Rhodospirillales</taxon>
        <taxon>Azospirillaceae</taxon>
        <taxon>Skermanella</taxon>
    </lineage>
</organism>
<evidence type="ECO:0000259" key="6">
    <source>
        <dbReference type="PROSITE" id="PS50111"/>
    </source>
</evidence>
<comment type="similarity">
    <text evidence="4">Belongs to the methyl-accepting chemotaxis (MCP) protein family.</text>
</comment>
<evidence type="ECO:0000256" key="4">
    <source>
        <dbReference type="ARBA" id="ARBA00029447"/>
    </source>
</evidence>
<dbReference type="GO" id="GO:0006935">
    <property type="term" value="P:chemotaxis"/>
    <property type="evidence" value="ECO:0007669"/>
    <property type="project" value="InterPro"/>
</dbReference>
<dbReference type="GO" id="GO:0019825">
    <property type="term" value="F:oxygen binding"/>
    <property type="evidence" value="ECO:0007669"/>
    <property type="project" value="InterPro"/>
</dbReference>
<dbReference type="SUPFAM" id="SSF141371">
    <property type="entry name" value="PilZ domain-like"/>
    <property type="match status" value="1"/>
</dbReference>
<dbReference type="InterPro" id="IPR009050">
    <property type="entry name" value="Globin-like_sf"/>
</dbReference>
<dbReference type="GO" id="GO:0035438">
    <property type="term" value="F:cyclic-di-GMP binding"/>
    <property type="evidence" value="ECO:0007669"/>
    <property type="project" value="InterPro"/>
</dbReference>
<evidence type="ECO:0000313" key="9">
    <source>
        <dbReference type="Proteomes" id="UP000321523"/>
    </source>
</evidence>
<evidence type="ECO:0000256" key="5">
    <source>
        <dbReference type="PROSITE-ProRule" id="PRU00284"/>
    </source>
</evidence>
<evidence type="ECO:0000256" key="2">
    <source>
        <dbReference type="ARBA" id="ARBA00022519"/>
    </source>
</evidence>
<evidence type="ECO:0008006" key="10">
    <source>
        <dbReference type="Google" id="ProtNLM"/>
    </source>
</evidence>
<dbReference type="SUPFAM" id="SSF46458">
    <property type="entry name" value="Globin-like"/>
    <property type="match status" value="1"/>
</dbReference>
<dbReference type="Gene3D" id="1.10.490.10">
    <property type="entry name" value="Globins"/>
    <property type="match status" value="1"/>
</dbReference>